<dbReference type="Proteomes" id="UP000308197">
    <property type="component" value="Unassembled WGS sequence"/>
</dbReference>
<feature type="compositionally biased region" description="Low complexity" evidence="1">
    <location>
        <begin position="141"/>
        <end position="150"/>
    </location>
</feature>
<evidence type="ECO:0000313" key="4">
    <source>
        <dbReference type="Proteomes" id="UP000308197"/>
    </source>
</evidence>
<organism evidence="3 4">
    <name type="scientific">Polyporus arcularius HHB13444</name>
    <dbReference type="NCBI Taxonomy" id="1314778"/>
    <lineage>
        <taxon>Eukaryota</taxon>
        <taxon>Fungi</taxon>
        <taxon>Dikarya</taxon>
        <taxon>Basidiomycota</taxon>
        <taxon>Agaricomycotina</taxon>
        <taxon>Agaricomycetes</taxon>
        <taxon>Polyporales</taxon>
        <taxon>Polyporaceae</taxon>
        <taxon>Polyporus</taxon>
    </lineage>
</organism>
<reference evidence="3 4" key="1">
    <citation type="journal article" date="2019" name="Nat. Ecol. Evol.">
        <title>Megaphylogeny resolves global patterns of mushroom evolution.</title>
        <authorList>
            <person name="Varga T."/>
            <person name="Krizsan K."/>
            <person name="Foldi C."/>
            <person name="Dima B."/>
            <person name="Sanchez-Garcia M."/>
            <person name="Sanchez-Ramirez S."/>
            <person name="Szollosi G.J."/>
            <person name="Szarkandi J.G."/>
            <person name="Papp V."/>
            <person name="Albert L."/>
            <person name="Andreopoulos W."/>
            <person name="Angelini C."/>
            <person name="Antonin V."/>
            <person name="Barry K.W."/>
            <person name="Bougher N.L."/>
            <person name="Buchanan P."/>
            <person name="Buyck B."/>
            <person name="Bense V."/>
            <person name="Catcheside P."/>
            <person name="Chovatia M."/>
            <person name="Cooper J."/>
            <person name="Damon W."/>
            <person name="Desjardin D."/>
            <person name="Finy P."/>
            <person name="Geml J."/>
            <person name="Haridas S."/>
            <person name="Hughes K."/>
            <person name="Justo A."/>
            <person name="Karasinski D."/>
            <person name="Kautmanova I."/>
            <person name="Kiss B."/>
            <person name="Kocsube S."/>
            <person name="Kotiranta H."/>
            <person name="LaButti K.M."/>
            <person name="Lechner B.E."/>
            <person name="Liimatainen K."/>
            <person name="Lipzen A."/>
            <person name="Lukacs Z."/>
            <person name="Mihaltcheva S."/>
            <person name="Morgado L.N."/>
            <person name="Niskanen T."/>
            <person name="Noordeloos M.E."/>
            <person name="Ohm R.A."/>
            <person name="Ortiz-Santana B."/>
            <person name="Ovrebo C."/>
            <person name="Racz N."/>
            <person name="Riley R."/>
            <person name="Savchenko A."/>
            <person name="Shiryaev A."/>
            <person name="Soop K."/>
            <person name="Spirin V."/>
            <person name="Szebenyi C."/>
            <person name="Tomsovsky M."/>
            <person name="Tulloss R.E."/>
            <person name="Uehling J."/>
            <person name="Grigoriev I.V."/>
            <person name="Vagvolgyi C."/>
            <person name="Papp T."/>
            <person name="Martin F.M."/>
            <person name="Miettinen O."/>
            <person name="Hibbett D.S."/>
            <person name="Nagy L.G."/>
        </authorList>
    </citation>
    <scope>NUCLEOTIDE SEQUENCE [LARGE SCALE GENOMIC DNA]</scope>
    <source>
        <strain evidence="3 4">HHB13444</strain>
    </source>
</reference>
<feature type="compositionally biased region" description="Basic and acidic residues" evidence="1">
    <location>
        <begin position="106"/>
        <end position="117"/>
    </location>
</feature>
<proteinExistence type="predicted"/>
<feature type="compositionally biased region" description="Polar residues" evidence="1">
    <location>
        <begin position="791"/>
        <end position="801"/>
    </location>
</feature>
<name>A0A5C3PS98_9APHY</name>
<feature type="compositionally biased region" description="Low complexity" evidence="1">
    <location>
        <begin position="307"/>
        <end position="334"/>
    </location>
</feature>
<feature type="domain" description="DUF7904" evidence="2">
    <location>
        <begin position="988"/>
        <end position="1078"/>
    </location>
</feature>
<dbReference type="PANTHER" id="PTHR11977:SF133">
    <property type="entry name" value="DUF4045 DOMAIN-CONTAINING PROTEIN"/>
    <property type="match status" value="1"/>
</dbReference>
<feature type="compositionally biased region" description="Low complexity" evidence="1">
    <location>
        <begin position="122"/>
        <end position="131"/>
    </location>
</feature>
<dbReference type="GO" id="GO:0005546">
    <property type="term" value="F:phosphatidylinositol-4,5-bisphosphate binding"/>
    <property type="evidence" value="ECO:0007669"/>
    <property type="project" value="TreeGrafter"/>
</dbReference>
<feature type="compositionally biased region" description="Basic and acidic residues" evidence="1">
    <location>
        <begin position="250"/>
        <end position="265"/>
    </location>
</feature>
<feature type="region of interest" description="Disordered" evidence="1">
    <location>
        <begin position="570"/>
        <end position="858"/>
    </location>
</feature>
<dbReference type="InParanoid" id="A0A5C3PS98"/>
<feature type="compositionally biased region" description="Polar residues" evidence="1">
    <location>
        <begin position="65"/>
        <end position="81"/>
    </location>
</feature>
<protein>
    <recommendedName>
        <fullName evidence="2">DUF7904 domain-containing protein</fullName>
    </recommendedName>
</protein>
<dbReference type="GO" id="GO:0051015">
    <property type="term" value="F:actin filament binding"/>
    <property type="evidence" value="ECO:0007669"/>
    <property type="project" value="InterPro"/>
</dbReference>
<dbReference type="GO" id="GO:0015629">
    <property type="term" value="C:actin cytoskeleton"/>
    <property type="evidence" value="ECO:0007669"/>
    <property type="project" value="TreeGrafter"/>
</dbReference>
<feature type="compositionally biased region" description="Polar residues" evidence="1">
    <location>
        <begin position="476"/>
        <end position="487"/>
    </location>
</feature>
<gene>
    <name evidence="3" type="ORF">K466DRAFT_595575</name>
</gene>
<evidence type="ECO:0000259" key="2">
    <source>
        <dbReference type="Pfam" id="PF25480"/>
    </source>
</evidence>
<dbReference type="InterPro" id="IPR007122">
    <property type="entry name" value="Villin/Gelsolin"/>
</dbReference>
<dbReference type="GO" id="GO:0051016">
    <property type="term" value="P:barbed-end actin filament capping"/>
    <property type="evidence" value="ECO:0007669"/>
    <property type="project" value="TreeGrafter"/>
</dbReference>
<feature type="compositionally biased region" description="Polar residues" evidence="1">
    <location>
        <begin position="677"/>
        <end position="686"/>
    </location>
</feature>
<accession>A0A5C3PS98</accession>
<dbReference type="InterPro" id="IPR029006">
    <property type="entry name" value="ADF-H/Gelsolin-like_dom_sf"/>
</dbReference>
<dbReference type="InterPro" id="IPR057226">
    <property type="entry name" value="DUF7904"/>
</dbReference>
<evidence type="ECO:0000313" key="3">
    <source>
        <dbReference type="EMBL" id="TFK92047.1"/>
    </source>
</evidence>
<feature type="region of interest" description="Disordered" evidence="1">
    <location>
        <begin position="1"/>
        <end position="24"/>
    </location>
</feature>
<dbReference type="PANTHER" id="PTHR11977">
    <property type="entry name" value="VILLIN"/>
    <property type="match status" value="1"/>
</dbReference>
<dbReference type="SMART" id="SM00262">
    <property type="entry name" value="GEL"/>
    <property type="match status" value="2"/>
</dbReference>
<feature type="compositionally biased region" description="Low complexity" evidence="1">
    <location>
        <begin position="654"/>
        <end position="670"/>
    </location>
</feature>
<evidence type="ECO:0000256" key="1">
    <source>
        <dbReference type="SAM" id="MobiDB-lite"/>
    </source>
</evidence>
<feature type="compositionally biased region" description="Polar residues" evidence="1">
    <location>
        <begin position="837"/>
        <end position="847"/>
    </location>
</feature>
<feature type="region of interest" description="Disordered" evidence="1">
    <location>
        <begin position="56"/>
        <end position="519"/>
    </location>
</feature>
<feature type="compositionally biased region" description="Low complexity" evidence="1">
    <location>
        <begin position="1"/>
        <end position="19"/>
    </location>
</feature>
<dbReference type="GO" id="GO:0008154">
    <property type="term" value="P:actin polymerization or depolymerization"/>
    <property type="evidence" value="ECO:0007669"/>
    <property type="project" value="TreeGrafter"/>
</dbReference>
<dbReference type="EMBL" id="ML211006">
    <property type="protein sequence ID" value="TFK92047.1"/>
    <property type="molecule type" value="Genomic_DNA"/>
</dbReference>
<dbReference type="GO" id="GO:0005737">
    <property type="term" value="C:cytoplasm"/>
    <property type="evidence" value="ECO:0007669"/>
    <property type="project" value="TreeGrafter"/>
</dbReference>
<dbReference type="Pfam" id="PF25480">
    <property type="entry name" value="DUF7904"/>
    <property type="match status" value="1"/>
</dbReference>
<dbReference type="Gene3D" id="3.40.20.10">
    <property type="entry name" value="Severin"/>
    <property type="match status" value="2"/>
</dbReference>
<dbReference type="GO" id="GO:0051014">
    <property type="term" value="P:actin filament severing"/>
    <property type="evidence" value="ECO:0007669"/>
    <property type="project" value="TreeGrafter"/>
</dbReference>
<feature type="compositionally biased region" description="Pro residues" evidence="1">
    <location>
        <begin position="348"/>
        <end position="359"/>
    </location>
</feature>
<dbReference type="SUPFAM" id="SSF55753">
    <property type="entry name" value="Actin depolymerizing proteins"/>
    <property type="match status" value="2"/>
</dbReference>
<sequence>MDVPRPSSAARRSTTSIPAKPDASLAEWTSKIKAMQKQVDEDEDAETRRLEAEIAASRQARMRRSTNLGSRTNSIDLSQSGIAAAIKADDRSVVPDEPLTAMNKQRNQDDALRKLMGEDAVAGAPSRSPAPTTAPAPGPAAAPSKRPSSPISLAAFMGGRATGPRLTRHAPQQDAHDPTQFEQRTNVSAPHPVFGRGGVAMPGMTGHGSASVVSRAIREEETRSSPSSGVVSQRDRRISTPTAVPSVRAAVEKAQGRDREIKPSHTDSSQGAIRQRTMSTPTGVAPHKPVAPADTFPTKPKVDPVTRPLSHSPSPIIIRPITPRTTGSVVSSGSKSPAPRPSSATFHTPPPPSVSPKPLPGLARPIQPNPRPSFGSPQMPPSHNASPAFLRPPPAKEPTPSLSRLQGRGFVKNMVEKTVTVTSPEGSPTPDKTHTPGRRQSSVLDRWHHTESGTSTPTPMISPKPMPLRKSFTVDPAQTSPTTSSYSIPLKRDSTGPVLKSKTSLPLLPTMKTGDSAGGFSSVSESAYNGPKLGSAKTVVTYIQPTKTGDEPSPPLQTHRTGEVDELGMRVRTRTTSGGLVQERGAAGLPEGTSGKPLSHPTKERAKKPRKGKSAPAASTASKLTAIREGSPVRAMSPSGLRADPERSAPSLTPPQTVTPVRTTSPTSQYPSPPSTNGRSVSSTGKSAIPPKPTLETLEVQAPTTTVTSAKTSPTSSLAAPPAARSPSVTPPGSKAQKPPSSPARHTRIPSTGNRATVMDVAQVFTEALQRPPSSPVVDSPSEVKNPSPPSSIGASHATNASEEEEEEYTPPSVRNLVSNWGPRTGGSNGAIVDGASGTSRPSSTTAPPLEKRKSSYEKYSAFIMPPLAEERTPVPSPAGTLKQNAAPDPALLEEEEEVEVPQAEKTVDIGVQLQEKLSIPEEEVAAPVVSQPPQPQVAAKDKLIRLVHSDEPLPHVNVDALYRAPRATYKPDPDIVTISVDVMTIVGSTATAVSANAHVFYDSEVLAVIHRAKVKSSGLVATKVWAWHGKRAQTGEKESQKVQELARRYGTAPIVVEQGREPPEFVSVLGGTLATRQGTRAHWSAENTAMHLVRSLQGFIFIDELDLSIKNLCSGYSYCISILDTFYVWHGRGSTAAEQRAALGYAQSLAPSTENVVEFTEEESQADEMFWMILGEGDYAKADYWKWRPTAPIVDPRAWIVDATQDEVVRPVAGFPGHQEFSQAVFLVDCVWELFVVIGSEARGRRLEIRLALSVAHALAAKASPTQPFTPTVHALIFPTQIPTDLLLTFRELDESALNSGDIPDHMNLIPASDADTDLKSTTWTSAALQDHTMLPLGVHPSHLC</sequence>
<dbReference type="STRING" id="1314778.A0A5C3PS98"/>
<feature type="compositionally biased region" description="Low complexity" evidence="1">
    <location>
        <begin position="702"/>
        <end position="732"/>
    </location>
</feature>
<keyword evidence="4" id="KW-1185">Reference proteome</keyword>
<feature type="compositionally biased region" description="Polar residues" evidence="1">
    <location>
        <begin position="266"/>
        <end position="282"/>
    </location>
</feature>